<evidence type="ECO:0000313" key="12">
    <source>
        <dbReference type="Proteomes" id="UP000198889"/>
    </source>
</evidence>
<evidence type="ECO:0000256" key="6">
    <source>
        <dbReference type="ARBA" id="ARBA00022723"/>
    </source>
</evidence>
<evidence type="ECO:0000313" key="11">
    <source>
        <dbReference type="EMBL" id="SCW93644.1"/>
    </source>
</evidence>
<protein>
    <submittedName>
        <fullName evidence="11">Acetylornithine deacetylase</fullName>
    </submittedName>
</protein>
<evidence type="ECO:0000256" key="4">
    <source>
        <dbReference type="ARBA" id="ARBA00022571"/>
    </source>
</evidence>
<evidence type="ECO:0000256" key="2">
    <source>
        <dbReference type="ARBA" id="ARBA00005691"/>
    </source>
</evidence>
<keyword evidence="3" id="KW-0963">Cytoplasm</keyword>
<evidence type="ECO:0000256" key="7">
    <source>
        <dbReference type="ARBA" id="ARBA00022801"/>
    </source>
</evidence>
<reference evidence="12" key="1">
    <citation type="submission" date="2016-10" db="EMBL/GenBank/DDBJ databases">
        <authorList>
            <person name="Varghese N."/>
            <person name="Submissions S."/>
        </authorList>
    </citation>
    <scope>NUCLEOTIDE SEQUENCE [LARGE SCALE GENOMIC DNA]</scope>
    <source>
        <strain evidence="12">CGMCC 1.1761</strain>
    </source>
</reference>
<organism evidence="11 12">
    <name type="scientific">Ancylobacter rudongensis</name>
    <dbReference type="NCBI Taxonomy" id="177413"/>
    <lineage>
        <taxon>Bacteria</taxon>
        <taxon>Pseudomonadati</taxon>
        <taxon>Pseudomonadota</taxon>
        <taxon>Alphaproteobacteria</taxon>
        <taxon>Hyphomicrobiales</taxon>
        <taxon>Xanthobacteraceae</taxon>
        <taxon>Ancylobacter</taxon>
    </lineage>
</organism>
<dbReference type="PROSITE" id="PS00758">
    <property type="entry name" value="ARGE_DAPE_CPG2_1"/>
    <property type="match status" value="1"/>
</dbReference>
<keyword evidence="5" id="KW-0028">Amino-acid biosynthesis</keyword>
<comment type="cofactor">
    <cofactor evidence="1">
        <name>Zn(2+)</name>
        <dbReference type="ChEBI" id="CHEBI:29105"/>
    </cofactor>
</comment>
<dbReference type="SUPFAM" id="SSF55031">
    <property type="entry name" value="Bacterial exopeptidase dimerisation domain"/>
    <property type="match status" value="1"/>
</dbReference>
<keyword evidence="4" id="KW-0055">Arginine biosynthesis</keyword>
<dbReference type="PROSITE" id="PS00759">
    <property type="entry name" value="ARGE_DAPE_CPG2_2"/>
    <property type="match status" value="1"/>
</dbReference>
<dbReference type="GO" id="GO:0046872">
    <property type="term" value="F:metal ion binding"/>
    <property type="evidence" value="ECO:0007669"/>
    <property type="project" value="UniProtKB-KW"/>
</dbReference>
<evidence type="ECO:0000256" key="9">
    <source>
        <dbReference type="ARBA" id="ARBA00023285"/>
    </source>
</evidence>
<dbReference type="InterPro" id="IPR001261">
    <property type="entry name" value="ArgE/DapE_CS"/>
</dbReference>
<keyword evidence="7" id="KW-0378">Hydrolase</keyword>
<feature type="domain" description="Peptidase M20 dimerisation" evidence="10">
    <location>
        <begin position="172"/>
        <end position="279"/>
    </location>
</feature>
<dbReference type="InterPro" id="IPR010169">
    <property type="entry name" value="AcOrn-deacetyl"/>
</dbReference>
<name>A0A1G4UJC6_9HYPH</name>
<sequence>MPTSRPIEILERLIAFPTVSRDSNLALIDYVRDLLAPLGARLTLVHNAAGTKANLHAVLGPPGGGGVLLSGHTDVVPVEGQAWTSDPFRLTARGDHLLGRGSCDMKGFLACVLAAAEAAATRRLTRPLHLAFSYDEEIGCVGVRGLIERLMGADDLPALCIIGEPTMLETVVAHKGKLAARVTCQGRECHSSHAPEGLNAIHLAADMVGEIRTMQDELAAGPRDDAYAVPFTTVHVGTIQGGTALNIVPNACTLDMEIRNLPGDDPASLMDRLFDKAAELTRTAQARFAGTGVSIDIVNAYPGLETPPEAEVVALVRRLTGPGPLRKIAFGTEGGLFREKLGIPTVVCGPGDIRDAHKPDEYVSRDQLARCEVMLARLVDEISA</sequence>
<keyword evidence="9" id="KW-0170">Cobalt</keyword>
<dbReference type="GO" id="GO:0006526">
    <property type="term" value="P:L-arginine biosynthetic process"/>
    <property type="evidence" value="ECO:0007669"/>
    <property type="project" value="UniProtKB-KW"/>
</dbReference>
<dbReference type="NCBIfam" id="TIGR01892">
    <property type="entry name" value="AcOrn-deacetyl"/>
    <property type="match status" value="1"/>
</dbReference>
<evidence type="ECO:0000256" key="1">
    <source>
        <dbReference type="ARBA" id="ARBA00001947"/>
    </source>
</evidence>
<evidence type="ECO:0000256" key="8">
    <source>
        <dbReference type="ARBA" id="ARBA00022833"/>
    </source>
</evidence>
<dbReference type="InterPro" id="IPR011650">
    <property type="entry name" value="Peptidase_M20_dimer"/>
</dbReference>
<gene>
    <name evidence="11" type="ORF">SAMN05660859_3990</name>
</gene>
<dbReference type="InterPro" id="IPR036264">
    <property type="entry name" value="Bact_exopeptidase_dim_dom"/>
</dbReference>
<dbReference type="AlphaFoldDB" id="A0A1G4UJC6"/>
<keyword evidence="12" id="KW-1185">Reference proteome</keyword>
<dbReference type="Pfam" id="PF07687">
    <property type="entry name" value="M20_dimer"/>
    <property type="match status" value="1"/>
</dbReference>
<dbReference type="PANTHER" id="PTHR43808">
    <property type="entry name" value="ACETYLORNITHINE DEACETYLASE"/>
    <property type="match status" value="1"/>
</dbReference>
<dbReference type="PANTHER" id="PTHR43808:SF31">
    <property type="entry name" value="N-ACETYL-L-CITRULLINE DEACETYLASE"/>
    <property type="match status" value="1"/>
</dbReference>
<dbReference type="InterPro" id="IPR002933">
    <property type="entry name" value="Peptidase_M20"/>
</dbReference>
<comment type="similarity">
    <text evidence="2">Belongs to the peptidase M20A family. ArgE subfamily.</text>
</comment>
<evidence type="ECO:0000256" key="3">
    <source>
        <dbReference type="ARBA" id="ARBA00022490"/>
    </source>
</evidence>
<proteinExistence type="inferred from homology"/>
<evidence type="ECO:0000259" key="10">
    <source>
        <dbReference type="Pfam" id="PF07687"/>
    </source>
</evidence>
<dbReference type="Gene3D" id="3.40.630.10">
    <property type="entry name" value="Zn peptidases"/>
    <property type="match status" value="1"/>
</dbReference>
<dbReference type="Proteomes" id="UP000198889">
    <property type="component" value="Unassembled WGS sequence"/>
</dbReference>
<dbReference type="InterPro" id="IPR050072">
    <property type="entry name" value="Peptidase_M20A"/>
</dbReference>
<accession>A0A1G4UJC6</accession>
<dbReference type="Pfam" id="PF01546">
    <property type="entry name" value="Peptidase_M20"/>
    <property type="match status" value="1"/>
</dbReference>
<dbReference type="SUPFAM" id="SSF53187">
    <property type="entry name" value="Zn-dependent exopeptidases"/>
    <property type="match status" value="1"/>
</dbReference>
<dbReference type="NCBIfam" id="NF005710">
    <property type="entry name" value="PRK07522.1"/>
    <property type="match status" value="1"/>
</dbReference>
<dbReference type="EMBL" id="FMTP01000008">
    <property type="protein sequence ID" value="SCW93644.1"/>
    <property type="molecule type" value="Genomic_DNA"/>
</dbReference>
<dbReference type="GO" id="GO:0008777">
    <property type="term" value="F:acetylornithine deacetylase activity"/>
    <property type="evidence" value="ECO:0007669"/>
    <property type="project" value="TreeGrafter"/>
</dbReference>
<dbReference type="RefSeq" id="WP_091443342.1">
    <property type="nucleotide sequence ID" value="NZ_FMTP01000008.1"/>
</dbReference>
<keyword evidence="8" id="KW-0862">Zinc</keyword>
<dbReference type="Gene3D" id="3.30.70.360">
    <property type="match status" value="1"/>
</dbReference>
<keyword evidence="6" id="KW-0479">Metal-binding</keyword>
<dbReference type="CDD" id="cd03894">
    <property type="entry name" value="M20_ArgE"/>
    <property type="match status" value="1"/>
</dbReference>
<evidence type="ECO:0000256" key="5">
    <source>
        <dbReference type="ARBA" id="ARBA00022605"/>
    </source>
</evidence>
<dbReference type="STRING" id="177413.SAMN05660859_3990"/>